<proteinExistence type="predicted"/>
<dbReference type="EMBL" id="FOBW01000005">
    <property type="protein sequence ID" value="SEM70466.1"/>
    <property type="molecule type" value="Genomic_DNA"/>
</dbReference>
<evidence type="ECO:0000313" key="1">
    <source>
        <dbReference type="EMBL" id="SEM70466.1"/>
    </source>
</evidence>
<evidence type="ECO:0000313" key="2">
    <source>
        <dbReference type="Proteomes" id="UP000198553"/>
    </source>
</evidence>
<keyword evidence="2" id="KW-1185">Reference proteome</keyword>
<protein>
    <submittedName>
        <fullName evidence="1">Uncharacterized protein</fullName>
    </submittedName>
</protein>
<name>A0A1H8AIX8_9BACI</name>
<organism evidence="1 2">
    <name type="scientific">Mesobacillus persicus</name>
    <dbReference type="NCBI Taxonomy" id="930146"/>
    <lineage>
        <taxon>Bacteria</taxon>
        <taxon>Bacillati</taxon>
        <taxon>Bacillota</taxon>
        <taxon>Bacilli</taxon>
        <taxon>Bacillales</taxon>
        <taxon>Bacillaceae</taxon>
        <taxon>Mesobacillus</taxon>
    </lineage>
</organism>
<reference evidence="2" key="1">
    <citation type="submission" date="2016-10" db="EMBL/GenBank/DDBJ databases">
        <authorList>
            <person name="Varghese N."/>
            <person name="Submissions S."/>
        </authorList>
    </citation>
    <scope>NUCLEOTIDE SEQUENCE [LARGE SCALE GENOMIC DNA]</scope>
    <source>
        <strain evidence="2">B48,IBRC-M 10115,DSM 25386,CECT 8001</strain>
    </source>
</reference>
<dbReference type="Proteomes" id="UP000198553">
    <property type="component" value="Unassembled WGS sequence"/>
</dbReference>
<dbReference type="AlphaFoldDB" id="A0A1H8AIX8"/>
<accession>A0A1H8AIX8</accession>
<gene>
    <name evidence="1" type="ORF">SAMN05192533_10526</name>
</gene>
<sequence length="39" mass="4356">MGTAITKVIKCVKRKEDEAIAVSSFLLVIYSVPIQVEEF</sequence>